<dbReference type="AlphaFoldDB" id="A0A1H0X0T3"/>
<dbReference type="OrthoDB" id="1273722at2"/>
<dbReference type="InterPro" id="IPR023809">
    <property type="entry name" value="Thiopep_bacteriocin_synth_dom"/>
</dbReference>
<dbReference type="NCBIfam" id="TIGR03891">
    <property type="entry name" value="thiopep_ocin"/>
    <property type="match status" value="1"/>
</dbReference>
<name>A0A1H0X0T3_9ACTN</name>
<dbReference type="EMBL" id="FNJR01000020">
    <property type="protein sequence ID" value="SDP96480.1"/>
    <property type="molecule type" value="Genomic_DNA"/>
</dbReference>
<dbReference type="Proteomes" id="UP000199497">
    <property type="component" value="Unassembled WGS sequence"/>
</dbReference>
<accession>A0A1H0X0T3</accession>
<dbReference type="Pfam" id="PF14028">
    <property type="entry name" value="Lant_dehydr_C"/>
    <property type="match status" value="1"/>
</dbReference>
<protein>
    <submittedName>
        <fullName evidence="3">Thiopeptide-type bacteriocin biosynthesis domain-containing protein</fullName>
    </submittedName>
</protein>
<proteinExistence type="predicted"/>
<organism evidence="3 4">
    <name type="scientific">Actinopolyspora xinjiangensis</name>
    <dbReference type="NCBI Taxonomy" id="405564"/>
    <lineage>
        <taxon>Bacteria</taxon>
        <taxon>Bacillati</taxon>
        <taxon>Actinomycetota</taxon>
        <taxon>Actinomycetes</taxon>
        <taxon>Actinopolysporales</taxon>
        <taxon>Actinopolysporaceae</taxon>
        <taxon>Actinopolyspora</taxon>
    </lineage>
</organism>
<dbReference type="InterPro" id="IPR006827">
    <property type="entry name" value="Lant_deHydtase_N"/>
</dbReference>
<evidence type="ECO:0000313" key="3">
    <source>
        <dbReference type="EMBL" id="SDP96480.1"/>
    </source>
</evidence>
<dbReference type="RefSeq" id="WP_092604590.1">
    <property type="nucleotide sequence ID" value="NZ_FNJR01000020.1"/>
</dbReference>
<sequence>MFALSPGITLFLSLGAQVYRLLDTAMIRATLLPSGVDGGSWPDLTGSTDAHVRQWCSWLRRVWAVEEFAAAVEVASPVLADRVRAICAGEELRAREVRRVTSSMMRYLLRATTRATPFGLFAGVAAARFDRATTVRWGHRPRAVARVDAEWLSAVLADLESDPQLRARLLVVANSAAVVRDGRMVLGWQRRSEDGWLGEVSVRHSRVVRAIMRAVAAPIRVCEAAEKVAAEVNASAAAVEPMLGALVEQGFLITQVRAPMTATDPLAHVVAALDEIEADTMAGVSGRVAQLRALHQDMVGHNAVGAPTRADQRRAGLSRAMTRLAPSQRPVGVDLRLDCDLTLPQGVAREAEAAAAALVRLASEPFGTPAWRQYHGRFLERYGPRAVVPVAELVADTGLGFPAGYRDCPWGTPESGPVSERDAELLALAQRAVWEGRTEIVLDEATISRLETAGTRETTVQPHTELRVQVRARTRDALDRGEFELALAGVSRSAGATTGRFVDLLDDEDQQRAVAAYAELPTVCANARPAQISAPALYARTDNVARSRQVLPAVVSLGEHRESGHDVVPLDDLAVTADAERLVLLSLSQQRPVEPVGFNAVEMVGHAHPLVRFVTELSTARARPCVPFSWAAAARLPFLPRVRYRRTILAPARWRLEASELPGSGASWQDWMQGFQAWRQHFAVPDLVSLGDSDQRMRLHLHTPAHVSLLRTELERTGEVTLREAPADEEFGWFDGHAHEVVIPLATTATAASPPRWSAQHLDRGHGHLPGSESWLYLKLYGHPHRQNTVLTNHLPELLSSWDTAPEWWFVRYADPDPHLRLRIRVGQHDESAPVLARVNAWLAQLRQRGLVGRAQVDTYYPETGRFGAGTAMRAAESVFAADSSAVLAQLHAIEHHDGARPLALTAASMVQLVCSFHDDPATGMRWLIEHAHTPSGPAPERALREQALRLAEPREDWAAVRALPGGEDLAAAWHRRRTALTAYRSTLTESGHREPAGVLTDLLHLHHVRMTGVAPETERTCLRLARAAALSWTARTQGAP</sequence>
<evidence type="ECO:0000259" key="2">
    <source>
        <dbReference type="Pfam" id="PF14028"/>
    </source>
</evidence>
<dbReference type="Pfam" id="PF04738">
    <property type="entry name" value="Lant_dehydr_N"/>
    <property type="match status" value="1"/>
</dbReference>
<evidence type="ECO:0000259" key="1">
    <source>
        <dbReference type="Pfam" id="PF04738"/>
    </source>
</evidence>
<feature type="domain" description="Thiopeptide-type bacteriocin biosynthesis" evidence="2">
    <location>
        <begin position="775"/>
        <end position="1028"/>
    </location>
</feature>
<gene>
    <name evidence="3" type="ORF">SAMN04487905_12043</name>
</gene>
<reference evidence="4" key="1">
    <citation type="submission" date="2016-10" db="EMBL/GenBank/DDBJ databases">
        <authorList>
            <person name="Varghese N."/>
            <person name="Submissions S."/>
        </authorList>
    </citation>
    <scope>NUCLEOTIDE SEQUENCE [LARGE SCALE GENOMIC DNA]</scope>
    <source>
        <strain evidence="4">DSM 46732</strain>
    </source>
</reference>
<feature type="domain" description="Lantibiotic dehydratase N-terminal" evidence="1">
    <location>
        <begin position="66"/>
        <end position="710"/>
    </location>
</feature>
<dbReference type="STRING" id="405564.SAMN04487905_12043"/>
<evidence type="ECO:0000313" key="4">
    <source>
        <dbReference type="Proteomes" id="UP000199497"/>
    </source>
</evidence>
<keyword evidence="4" id="KW-1185">Reference proteome</keyword>